<evidence type="ECO:0000313" key="2">
    <source>
        <dbReference type="EMBL" id="MBX0297243.1"/>
    </source>
</evidence>
<evidence type="ECO:0000313" key="3">
    <source>
        <dbReference type="Proteomes" id="UP001430455"/>
    </source>
</evidence>
<proteinExistence type="predicted"/>
<keyword evidence="3" id="KW-1185">Reference proteome</keyword>
<organism evidence="2 3">
    <name type="scientific">Haloarcula nitratireducens</name>
    <dbReference type="NCBI Taxonomy" id="2487749"/>
    <lineage>
        <taxon>Archaea</taxon>
        <taxon>Methanobacteriati</taxon>
        <taxon>Methanobacteriota</taxon>
        <taxon>Stenosarchaea group</taxon>
        <taxon>Halobacteria</taxon>
        <taxon>Halobacteriales</taxon>
        <taxon>Haloarculaceae</taxon>
        <taxon>Haloarcula</taxon>
    </lineage>
</organism>
<dbReference type="EMBL" id="RKLT01000016">
    <property type="protein sequence ID" value="MBX0297243.1"/>
    <property type="molecule type" value="Genomic_DNA"/>
</dbReference>
<name>A0AAW4PI38_9EURY</name>
<feature type="region of interest" description="Disordered" evidence="1">
    <location>
        <begin position="1"/>
        <end position="26"/>
    </location>
</feature>
<comment type="caution">
    <text evidence="2">The sequence shown here is derived from an EMBL/GenBank/DDBJ whole genome shotgun (WGS) entry which is preliminary data.</text>
</comment>
<dbReference type="InterPro" id="IPR035940">
    <property type="entry name" value="CAP_sf"/>
</dbReference>
<protein>
    <recommendedName>
        <fullName evidence="4">SCP domain-containing protein</fullName>
    </recommendedName>
</protein>
<evidence type="ECO:0008006" key="4">
    <source>
        <dbReference type="Google" id="ProtNLM"/>
    </source>
</evidence>
<evidence type="ECO:0000256" key="1">
    <source>
        <dbReference type="SAM" id="MobiDB-lite"/>
    </source>
</evidence>
<dbReference type="Proteomes" id="UP001430455">
    <property type="component" value="Unassembled WGS sequence"/>
</dbReference>
<reference evidence="2 3" key="1">
    <citation type="submission" date="2021-06" db="EMBL/GenBank/DDBJ databases">
        <title>Halomicroarcula sp. a new haloarchaeum isolated from saline soil.</title>
        <authorList>
            <person name="Duran-Viseras A."/>
            <person name="Sanchez-Porro C."/>
            <person name="Ventosa A."/>
        </authorList>
    </citation>
    <scope>NUCLEOTIDE SEQUENCE [LARGE SCALE GENOMIC DNA]</scope>
    <source>
        <strain evidence="2 3">F27</strain>
    </source>
</reference>
<sequence>MATAHSRSMKENETLAHNAGDGSSRSRYAQNDMFQLCQFKEKQYIVDAKYDRLEAIGSVNADAVRGSNADAVERNIAATIVQNWFDSSTYQQRLTFENAERLGVGVTISAANDVYVTANIC</sequence>
<dbReference type="RefSeq" id="WP_220581832.1">
    <property type="nucleotide sequence ID" value="NZ_RKLT01000016.1"/>
</dbReference>
<dbReference type="Gene3D" id="3.40.33.10">
    <property type="entry name" value="CAP"/>
    <property type="match status" value="1"/>
</dbReference>
<dbReference type="AlphaFoldDB" id="A0AAW4PI38"/>
<accession>A0AAW4PI38</accession>
<gene>
    <name evidence="2" type="ORF">EGH23_20405</name>
</gene>